<reference evidence="1" key="1">
    <citation type="submission" date="2022-05" db="EMBL/GenBank/DDBJ databases">
        <title>An RpoN-dependent PEP-CTERM gene is involved in floc formation of an Aquincola tertiaricarbonis strain.</title>
        <authorList>
            <person name="Qiu D."/>
            <person name="Xia M."/>
        </authorList>
    </citation>
    <scope>NUCLEOTIDE SEQUENCE</scope>
    <source>
        <strain evidence="1">RN12</strain>
    </source>
</reference>
<dbReference type="Proteomes" id="UP001056201">
    <property type="component" value="Chromosome 1"/>
</dbReference>
<proteinExistence type="predicted"/>
<protein>
    <submittedName>
        <fullName evidence="1">Uncharacterized protein</fullName>
    </submittedName>
</protein>
<gene>
    <name evidence="1" type="ORF">MW290_06950</name>
</gene>
<organism evidence="1 2">
    <name type="scientific">Aquincola tertiaricarbonis</name>
    <dbReference type="NCBI Taxonomy" id="391953"/>
    <lineage>
        <taxon>Bacteria</taxon>
        <taxon>Pseudomonadati</taxon>
        <taxon>Pseudomonadota</taxon>
        <taxon>Betaproteobacteria</taxon>
        <taxon>Burkholderiales</taxon>
        <taxon>Sphaerotilaceae</taxon>
        <taxon>Aquincola</taxon>
    </lineage>
</organism>
<dbReference type="EMBL" id="CP097635">
    <property type="protein sequence ID" value="URI08300.1"/>
    <property type="molecule type" value="Genomic_DNA"/>
</dbReference>
<name>A0ABY4SAJ8_AQUTE</name>
<dbReference type="RefSeq" id="WP_250196522.1">
    <property type="nucleotide sequence ID" value="NZ_CP097635.1"/>
</dbReference>
<sequence length="217" mass="22759">MQTVLHKPAGAAFDSLGLAPALRRAAVRQDGRALAEAAKALVDTAAAIKGLRTSVYETLLWKELPDSVAARYVEGVKRANTDKLIALKGTAARWVSAGTAIGVVMDGFDAVEAGSNGDARLAFAYASRAGAGIGTIVSTIAIGRVASAPTWLLRTQVVLALCTTALTVVIGQLRGEAWTNWLQKQPLRSAGSKRSPYTSERALLLDLGEAMTELEGK</sequence>
<keyword evidence="2" id="KW-1185">Reference proteome</keyword>
<evidence type="ECO:0000313" key="1">
    <source>
        <dbReference type="EMBL" id="URI08300.1"/>
    </source>
</evidence>
<accession>A0ABY4SAJ8</accession>
<evidence type="ECO:0000313" key="2">
    <source>
        <dbReference type="Proteomes" id="UP001056201"/>
    </source>
</evidence>